<feature type="compositionally biased region" description="Low complexity" evidence="2">
    <location>
        <begin position="365"/>
        <end position="379"/>
    </location>
</feature>
<reference evidence="4 5" key="1">
    <citation type="submission" date="2020-10" db="EMBL/GenBank/DDBJ databases">
        <title>Sequencing the genomes of 1000 actinobacteria strains.</title>
        <authorList>
            <person name="Klenk H.-P."/>
        </authorList>
    </citation>
    <scope>NUCLEOTIDE SEQUENCE [LARGE SCALE GENOMIC DNA]</scope>
    <source>
        <strain evidence="4 5">DSM 15474</strain>
    </source>
</reference>
<dbReference type="Gene3D" id="2.10.10.20">
    <property type="entry name" value="Carbohydrate-binding module superfamily 5/12"/>
    <property type="match status" value="2"/>
</dbReference>
<dbReference type="InterPro" id="IPR017853">
    <property type="entry name" value="GH"/>
</dbReference>
<evidence type="ECO:0000256" key="1">
    <source>
        <dbReference type="ARBA" id="ARBA00022801"/>
    </source>
</evidence>
<dbReference type="SUPFAM" id="SSF51055">
    <property type="entry name" value="Carbohydrate binding domain"/>
    <property type="match status" value="2"/>
</dbReference>
<feature type="region of interest" description="Disordered" evidence="2">
    <location>
        <begin position="361"/>
        <end position="391"/>
    </location>
</feature>
<name>A0ABR9J5A2_9MICC</name>
<feature type="domain" description="GH18" evidence="3">
    <location>
        <begin position="44"/>
        <end position="343"/>
    </location>
</feature>
<comment type="caution">
    <text evidence="4">The sequence shown here is derived from an EMBL/GenBank/DDBJ whole genome shotgun (WGS) entry which is preliminary data.</text>
</comment>
<dbReference type="CDD" id="cd12215">
    <property type="entry name" value="ChiC_BD"/>
    <property type="match status" value="2"/>
</dbReference>
<evidence type="ECO:0000259" key="3">
    <source>
        <dbReference type="PROSITE" id="PS51910"/>
    </source>
</evidence>
<feature type="compositionally biased region" description="Low complexity" evidence="2">
    <location>
        <begin position="490"/>
        <end position="501"/>
    </location>
</feature>
<dbReference type="EC" id="3.2.1.14" evidence="4"/>
<dbReference type="Gene3D" id="3.20.20.80">
    <property type="entry name" value="Glycosidases"/>
    <property type="match status" value="1"/>
</dbReference>
<dbReference type="GO" id="GO:0008843">
    <property type="term" value="F:endochitinase activity"/>
    <property type="evidence" value="ECO:0007669"/>
    <property type="project" value="UniProtKB-EC"/>
</dbReference>
<dbReference type="InterPro" id="IPR001223">
    <property type="entry name" value="Glyco_hydro18_cat"/>
</dbReference>
<keyword evidence="1 4" id="KW-0378">Hydrolase</keyword>
<dbReference type="InterPro" id="IPR036573">
    <property type="entry name" value="CBM_sf_5/12"/>
</dbReference>
<dbReference type="PANTHER" id="PTHR42976">
    <property type="entry name" value="BIFUNCTIONAL CHITINASE/LYSOZYME-RELATED"/>
    <property type="match status" value="1"/>
</dbReference>
<dbReference type="Pfam" id="PF00704">
    <property type="entry name" value="Glyco_hydro_18"/>
    <property type="match status" value="1"/>
</dbReference>
<evidence type="ECO:0000313" key="4">
    <source>
        <dbReference type="EMBL" id="MBE1514160.1"/>
    </source>
</evidence>
<feature type="region of interest" description="Disordered" evidence="2">
    <location>
        <begin position="483"/>
        <end position="504"/>
    </location>
</feature>
<organism evidence="4 5">
    <name type="scientific">Nesterenkonia halotolerans</name>
    <dbReference type="NCBI Taxonomy" id="225325"/>
    <lineage>
        <taxon>Bacteria</taxon>
        <taxon>Bacillati</taxon>
        <taxon>Actinomycetota</taxon>
        <taxon>Actinomycetes</taxon>
        <taxon>Micrococcales</taxon>
        <taxon>Micrococcaceae</taxon>
        <taxon>Nesterenkonia</taxon>
    </lineage>
</organism>
<dbReference type="PROSITE" id="PS51910">
    <property type="entry name" value="GH18_2"/>
    <property type="match status" value="1"/>
</dbReference>
<proteinExistence type="predicted"/>
<dbReference type="SUPFAM" id="SSF51445">
    <property type="entry name" value="(Trans)glycosidases"/>
    <property type="match status" value="1"/>
</dbReference>
<accession>A0ABR9J5A2</accession>
<dbReference type="Pfam" id="PF02839">
    <property type="entry name" value="CBM_5_12"/>
    <property type="match status" value="1"/>
</dbReference>
<sequence>MSTTARLSPWRVLLAVVILLATAVAGVVGVRMYEAGASQESAPRWFAGYVDVTATPSYAFEEGSPDAEGNTSDVVLSFIVADKDGTCTPSWGTYYGLDEAGQELDLDRRVERLREQGAGVVVSFGGAINDELATVCDSPEELADAYRQVIERYDLDTIDLDIEGPALTDSKSNALRAEAVASLQAERRAEGKPLAVWLTLPVIPSGLTAEGRDVVSGMLDSGTDLAGVNLMTMNYGEARESRTMFDASAAAMRSTHRQLGILYDQAGIPLSDSALWGKLGATPMIGQNDVPGEVFDLDDAERFHDFAVENGVGRMSTWSLNRDATCGSNYPDVTRVSDACSGVEQGDTRFAEVLSKGYTGHAAEAADASTEPDPTAAAPAEDDPETSPYPIWNKEASYLEGTKIVWHRNVYEAKWWTRGELPDNPVLEEWDTPWELIGPVLPGETPAPVFTVEKGTYPEWKGNASYDKGDRVLSEGTPYEAKWWTEGDSPDASVADPDSSPWVPLTAEEVKADAAEES</sequence>
<dbReference type="PANTHER" id="PTHR42976:SF1">
    <property type="entry name" value="GH18 DOMAIN-CONTAINING PROTEIN-RELATED"/>
    <property type="match status" value="1"/>
</dbReference>
<dbReference type="SMART" id="SM00495">
    <property type="entry name" value="ChtBD3"/>
    <property type="match status" value="2"/>
</dbReference>
<dbReference type="EMBL" id="JADBEE010000001">
    <property type="protein sequence ID" value="MBE1514160.1"/>
    <property type="molecule type" value="Genomic_DNA"/>
</dbReference>
<dbReference type="InterPro" id="IPR052750">
    <property type="entry name" value="GH18_Chitinase"/>
</dbReference>
<evidence type="ECO:0000256" key="2">
    <source>
        <dbReference type="SAM" id="MobiDB-lite"/>
    </source>
</evidence>
<dbReference type="CDD" id="cd06543">
    <property type="entry name" value="GH18_PF-ChiA-like"/>
    <property type="match status" value="1"/>
</dbReference>
<dbReference type="RefSeq" id="WP_192590945.1">
    <property type="nucleotide sequence ID" value="NZ_JADBEE010000001.1"/>
</dbReference>
<keyword evidence="4" id="KW-0326">Glycosidase</keyword>
<dbReference type="Proteomes" id="UP000636579">
    <property type="component" value="Unassembled WGS sequence"/>
</dbReference>
<protein>
    <submittedName>
        <fullName evidence="4">Chitinase</fullName>
        <ecNumber evidence="4">3.2.1.14</ecNumber>
    </submittedName>
</protein>
<evidence type="ECO:0000313" key="5">
    <source>
        <dbReference type="Proteomes" id="UP000636579"/>
    </source>
</evidence>
<keyword evidence="5" id="KW-1185">Reference proteome</keyword>
<dbReference type="InterPro" id="IPR003610">
    <property type="entry name" value="CBM5/12"/>
</dbReference>
<gene>
    <name evidence="4" type="ORF">H4W26_000915</name>
</gene>